<dbReference type="InterPro" id="IPR017441">
    <property type="entry name" value="Protein_kinase_ATP_BS"/>
</dbReference>
<evidence type="ECO:0000259" key="7">
    <source>
        <dbReference type="PROSITE" id="PS50011"/>
    </source>
</evidence>
<proteinExistence type="predicted"/>
<evidence type="ECO:0000313" key="9">
    <source>
        <dbReference type="Proteomes" id="UP000309215"/>
    </source>
</evidence>
<evidence type="ECO:0000256" key="3">
    <source>
        <dbReference type="ARBA" id="ARBA00022777"/>
    </source>
</evidence>
<organism evidence="8 9">
    <name type="scientific">Polyangium fumosum</name>
    <dbReference type="NCBI Taxonomy" id="889272"/>
    <lineage>
        <taxon>Bacteria</taxon>
        <taxon>Pseudomonadati</taxon>
        <taxon>Myxococcota</taxon>
        <taxon>Polyangia</taxon>
        <taxon>Polyangiales</taxon>
        <taxon>Polyangiaceae</taxon>
        <taxon>Polyangium</taxon>
    </lineage>
</organism>
<dbReference type="PANTHER" id="PTHR43289">
    <property type="entry name" value="MITOGEN-ACTIVATED PROTEIN KINASE KINASE KINASE 20-RELATED"/>
    <property type="match status" value="1"/>
</dbReference>
<dbReference type="Proteomes" id="UP000309215">
    <property type="component" value="Unassembled WGS sequence"/>
</dbReference>
<sequence length="385" mass="41163">MARAGELLGDRYRLIRAIGAGGMGTVWWARDERIGRDVALKLSPPPSNGTSAPCFVREAHIAAQVSHPNVVGVLDAGEVEPRRRFLVMELLRGETLAERLRPREPLPVAEALSITIEVCRGLEAIHAQGIVHRDVKPENIFLADVPGEGRVPKLLDFGCSSRATSAHALPSPFVPTLPRSSEPNEPAHEGTPPGLGTPQYMSPEQARGEEDVDGRADLWALGAVLYEALAGRAPFEGTDVDVVIDAVLTEEPGPLPGWIPEGARRLVAKCLEKDRRRRYPDARSLRLALEEAFADFMGAHPSSTGFTRTRGSSMRPPARGVHGRIAGITIAATLVLFAVASLPSLEAARLGAALLLRATVGDAVKVAAGRAREAAQHEARPGTGR</sequence>
<evidence type="ECO:0000256" key="6">
    <source>
        <dbReference type="SAM" id="MobiDB-lite"/>
    </source>
</evidence>
<dbReference type="EMBL" id="SSMQ01000126">
    <property type="protein sequence ID" value="TKC93319.1"/>
    <property type="molecule type" value="Genomic_DNA"/>
</dbReference>
<dbReference type="InterPro" id="IPR011009">
    <property type="entry name" value="Kinase-like_dom_sf"/>
</dbReference>
<dbReference type="Gene3D" id="1.10.510.10">
    <property type="entry name" value="Transferase(Phosphotransferase) domain 1"/>
    <property type="match status" value="1"/>
</dbReference>
<dbReference type="PROSITE" id="PS50011">
    <property type="entry name" value="PROTEIN_KINASE_DOM"/>
    <property type="match status" value="1"/>
</dbReference>
<keyword evidence="9" id="KW-1185">Reference proteome</keyword>
<dbReference type="Pfam" id="PF00069">
    <property type="entry name" value="Pkinase"/>
    <property type="match status" value="1"/>
</dbReference>
<dbReference type="GO" id="GO:0005524">
    <property type="term" value="F:ATP binding"/>
    <property type="evidence" value="ECO:0007669"/>
    <property type="project" value="UniProtKB-UniRule"/>
</dbReference>
<dbReference type="RefSeq" id="WP_136936262.1">
    <property type="nucleotide sequence ID" value="NZ_SSMQ01000126.1"/>
</dbReference>
<reference evidence="8 9" key="1">
    <citation type="submission" date="2019-04" db="EMBL/GenBank/DDBJ databases">
        <authorList>
            <person name="Li Y."/>
            <person name="Wang J."/>
        </authorList>
    </citation>
    <scope>NUCLEOTIDE SEQUENCE [LARGE SCALE GENOMIC DNA]</scope>
    <source>
        <strain evidence="8 9">DSM 14668</strain>
    </source>
</reference>
<dbReference type="AlphaFoldDB" id="A0A4U1IHN1"/>
<name>A0A4U1IHN1_9BACT</name>
<evidence type="ECO:0000256" key="1">
    <source>
        <dbReference type="ARBA" id="ARBA00022679"/>
    </source>
</evidence>
<feature type="domain" description="Protein kinase" evidence="7">
    <location>
        <begin position="12"/>
        <end position="293"/>
    </location>
</feature>
<dbReference type="SMART" id="SM00220">
    <property type="entry name" value="S_TKc"/>
    <property type="match status" value="1"/>
</dbReference>
<keyword evidence="8" id="KW-0723">Serine/threonine-protein kinase</keyword>
<dbReference type="PROSITE" id="PS00107">
    <property type="entry name" value="PROTEIN_KINASE_ATP"/>
    <property type="match status" value="1"/>
</dbReference>
<dbReference type="PROSITE" id="PS00108">
    <property type="entry name" value="PROTEIN_KINASE_ST"/>
    <property type="match status" value="1"/>
</dbReference>
<accession>A0A4U1IHN1</accession>
<dbReference type="PANTHER" id="PTHR43289:SF6">
    <property type="entry name" value="SERINE_THREONINE-PROTEIN KINASE NEKL-3"/>
    <property type="match status" value="1"/>
</dbReference>
<evidence type="ECO:0000256" key="2">
    <source>
        <dbReference type="ARBA" id="ARBA00022741"/>
    </source>
</evidence>
<feature type="region of interest" description="Disordered" evidence="6">
    <location>
        <begin position="168"/>
        <end position="211"/>
    </location>
</feature>
<protein>
    <submittedName>
        <fullName evidence="8">Serine/threonine protein kinase</fullName>
    </submittedName>
</protein>
<dbReference type="CDD" id="cd14014">
    <property type="entry name" value="STKc_PknB_like"/>
    <property type="match status" value="1"/>
</dbReference>
<keyword evidence="3 8" id="KW-0418">Kinase</keyword>
<dbReference type="OrthoDB" id="5510100at2"/>
<dbReference type="SUPFAM" id="SSF56112">
    <property type="entry name" value="Protein kinase-like (PK-like)"/>
    <property type="match status" value="1"/>
</dbReference>
<keyword evidence="1" id="KW-0808">Transferase</keyword>
<evidence type="ECO:0000256" key="5">
    <source>
        <dbReference type="PROSITE-ProRule" id="PRU10141"/>
    </source>
</evidence>
<evidence type="ECO:0000313" key="8">
    <source>
        <dbReference type="EMBL" id="TKC93319.1"/>
    </source>
</evidence>
<gene>
    <name evidence="8" type="ORF">E8A74_49820</name>
</gene>
<dbReference type="InterPro" id="IPR000719">
    <property type="entry name" value="Prot_kinase_dom"/>
</dbReference>
<dbReference type="InterPro" id="IPR008271">
    <property type="entry name" value="Ser/Thr_kinase_AS"/>
</dbReference>
<evidence type="ECO:0000256" key="4">
    <source>
        <dbReference type="ARBA" id="ARBA00022840"/>
    </source>
</evidence>
<feature type="binding site" evidence="5">
    <location>
        <position position="41"/>
    </location>
    <ligand>
        <name>ATP</name>
        <dbReference type="ChEBI" id="CHEBI:30616"/>
    </ligand>
</feature>
<keyword evidence="2 5" id="KW-0547">Nucleotide-binding</keyword>
<comment type="caution">
    <text evidence="8">The sequence shown here is derived from an EMBL/GenBank/DDBJ whole genome shotgun (WGS) entry which is preliminary data.</text>
</comment>
<dbReference type="Gene3D" id="3.30.200.20">
    <property type="entry name" value="Phosphorylase Kinase, domain 1"/>
    <property type="match status" value="1"/>
</dbReference>
<keyword evidence="4 5" id="KW-0067">ATP-binding</keyword>
<dbReference type="GO" id="GO:0004674">
    <property type="term" value="F:protein serine/threonine kinase activity"/>
    <property type="evidence" value="ECO:0007669"/>
    <property type="project" value="UniProtKB-KW"/>
</dbReference>